<dbReference type="AlphaFoldDB" id="A0A3M7RPS9"/>
<comment type="caution">
    <text evidence="1">The sequence shown here is derived from an EMBL/GenBank/DDBJ whole genome shotgun (WGS) entry which is preliminary data.</text>
</comment>
<proteinExistence type="predicted"/>
<sequence>MVVLMYSPACVIFFGKVFLRKLKFESIKLRNFNSMFNFNSTLSSIQLSFKKFKYLNFPKKNKTQHLLRERYINATRLPRRGPCCYNL</sequence>
<dbReference type="EMBL" id="REGN01002924">
    <property type="protein sequence ID" value="RNA25489.1"/>
    <property type="molecule type" value="Genomic_DNA"/>
</dbReference>
<keyword evidence="2" id="KW-1185">Reference proteome</keyword>
<accession>A0A3M7RPS9</accession>
<evidence type="ECO:0000313" key="1">
    <source>
        <dbReference type="EMBL" id="RNA25489.1"/>
    </source>
</evidence>
<gene>
    <name evidence="1" type="ORF">BpHYR1_054480</name>
</gene>
<dbReference type="Proteomes" id="UP000276133">
    <property type="component" value="Unassembled WGS sequence"/>
</dbReference>
<evidence type="ECO:0000313" key="2">
    <source>
        <dbReference type="Proteomes" id="UP000276133"/>
    </source>
</evidence>
<protein>
    <submittedName>
        <fullName evidence="1">Uncharacterized protein</fullName>
    </submittedName>
</protein>
<reference evidence="1 2" key="1">
    <citation type="journal article" date="2018" name="Sci. Rep.">
        <title>Genomic signatures of local adaptation to the degree of environmental predictability in rotifers.</title>
        <authorList>
            <person name="Franch-Gras L."/>
            <person name="Hahn C."/>
            <person name="Garcia-Roger E.M."/>
            <person name="Carmona M.J."/>
            <person name="Serra M."/>
            <person name="Gomez A."/>
        </authorList>
    </citation>
    <scope>NUCLEOTIDE SEQUENCE [LARGE SCALE GENOMIC DNA]</scope>
    <source>
        <strain evidence="1">HYR1</strain>
    </source>
</reference>
<name>A0A3M7RPS9_BRAPC</name>
<organism evidence="1 2">
    <name type="scientific">Brachionus plicatilis</name>
    <name type="common">Marine rotifer</name>
    <name type="synonym">Brachionus muelleri</name>
    <dbReference type="NCBI Taxonomy" id="10195"/>
    <lineage>
        <taxon>Eukaryota</taxon>
        <taxon>Metazoa</taxon>
        <taxon>Spiralia</taxon>
        <taxon>Gnathifera</taxon>
        <taxon>Rotifera</taxon>
        <taxon>Eurotatoria</taxon>
        <taxon>Monogononta</taxon>
        <taxon>Pseudotrocha</taxon>
        <taxon>Ploima</taxon>
        <taxon>Brachionidae</taxon>
        <taxon>Brachionus</taxon>
    </lineage>
</organism>